<dbReference type="PATRIC" id="fig|649747.3.peg.3387"/>
<accession>U1X0W7</accession>
<keyword evidence="2" id="KW-1185">Reference proteome</keyword>
<comment type="caution">
    <text evidence="1">The sequence shown here is derived from an EMBL/GenBank/DDBJ whole genome shotgun (WGS) entry which is preliminary data.</text>
</comment>
<evidence type="ECO:0000313" key="2">
    <source>
        <dbReference type="Proteomes" id="UP000016511"/>
    </source>
</evidence>
<protein>
    <submittedName>
        <fullName evidence="1">Uncharacterized protein</fullName>
    </submittedName>
</protein>
<evidence type="ECO:0000313" key="1">
    <source>
        <dbReference type="EMBL" id="ERI08163.1"/>
    </source>
</evidence>
<dbReference type="HOGENOM" id="CLU_3131692_0_0_9"/>
<dbReference type="EMBL" id="AWSJ01000224">
    <property type="protein sequence ID" value="ERI08163.1"/>
    <property type="molecule type" value="Genomic_DNA"/>
</dbReference>
<reference evidence="1 2" key="1">
    <citation type="submission" date="2013-08" db="EMBL/GenBank/DDBJ databases">
        <authorList>
            <person name="Weinstock G."/>
            <person name="Sodergren E."/>
            <person name="Wylie T."/>
            <person name="Fulton L."/>
            <person name="Fulton R."/>
            <person name="Fronick C."/>
            <person name="O'Laughlin M."/>
            <person name="Godfrey J."/>
            <person name="Miner T."/>
            <person name="Herter B."/>
            <person name="Appelbaum E."/>
            <person name="Cordes M."/>
            <person name="Lek S."/>
            <person name="Wollam A."/>
            <person name="Pepin K.H."/>
            <person name="Palsikar V.B."/>
            <person name="Mitreva M."/>
            <person name="Wilson R.K."/>
        </authorList>
    </citation>
    <scope>NUCLEOTIDE SEQUENCE [LARGE SCALE GENOMIC DNA]</scope>
    <source>
        <strain evidence="1 2">ATCC 12856</strain>
    </source>
</reference>
<dbReference type="Proteomes" id="UP000016511">
    <property type="component" value="Unassembled WGS sequence"/>
</dbReference>
<sequence length="49" mass="5688">MNVLSFHMYQHVWNLNQKSVLLIIGRDELYQIIPDSLLEVDEVLACQSA</sequence>
<dbReference type="AlphaFoldDB" id="U1X0W7"/>
<gene>
    <name evidence="1" type="ORF">HMPREF0083_03733</name>
</gene>
<name>U1X0W7_ANEAE</name>
<organism evidence="1 2">
    <name type="scientific">Aneurinibacillus aneurinilyticus ATCC 12856</name>
    <dbReference type="NCBI Taxonomy" id="649747"/>
    <lineage>
        <taxon>Bacteria</taxon>
        <taxon>Bacillati</taxon>
        <taxon>Bacillota</taxon>
        <taxon>Bacilli</taxon>
        <taxon>Bacillales</taxon>
        <taxon>Paenibacillaceae</taxon>
        <taxon>Aneurinibacillus group</taxon>
        <taxon>Aneurinibacillus</taxon>
    </lineage>
</organism>
<proteinExistence type="predicted"/>